<dbReference type="InParanoid" id="I3EDN1"/>
<dbReference type="VEuPathDB" id="MicrosporidiaDB:NEQG_02451"/>
<dbReference type="EMBL" id="GL870883">
    <property type="protein sequence ID" value="EIJ87328.1"/>
    <property type="molecule type" value="Genomic_DNA"/>
</dbReference>
<evidence type="ECO:0000313" key="1">
    <source>
        <dbReference type="EMBL" id="EIJ87328.1"/>
    </source>
</evidence>
<protein>
    <submittedName>
        <fullName evidence="1">Uncharacterized protein</fullName>
    </submittedName>
</protein>
<keyword evidence="2" id="KW-1185">Reference proteome</keyword>
<proteinExistence type="predicted"/>
<organism evidence="1 2">
    <name type="scientific">Nematocida parisii (strain ERTm3)</name>
    <name type="common">Nematode killer fungus</name>
    <dbReference type="NCBI Taxonomy" id="935791"/>
    <lineage>
        <taxon>Eukaryota</taxon>
        <taxon>Fungi</taxon>
        <taxon>Fungi incertae sedis</taxon>
        <taxon>Microsporidia</taxon>
        <taxon>Nematocida</taxon>
    </lineage>
</organism>
<evidence type="ECO:0000313" key="2">
    <source>
        <dbReference type="Proteomes" id="UP000002872"/>
    </source>
</evidence>
<dbReference type="AlphaFoldDB" id="I3EDN1"/>
<name>I3EDN1_NEMP3</name>
<sequence length="251" mass="29178">MPKDGLYIIDKIKKLYSSEDTFQGKYAPIAQMINSQIIRSIEREFGGLYVNKTYDILIKSIFDDIIKNIKIRASIVWNTINHVTEDDRQRAGWHTIMNNNHLNVVHNYLPWKDFLYNTLDEFSTKQSIKKPTEAIYSADVIKRLFELTESKECSRLQRVLDILEQHGKEIVTINESGNEESNMKKLGLEPDDIYSLQLFTRANPYEIDQVIADMYGMISIQDQDDVEHNVLKDIITLSLFNDTTTGHINKK</sequence>
<gene>
    <name evidence="1" type="ORF">NEQG_02451</name>
</gene>
<dbReference type="Proteomes" id="UP000002872">
    <property type="component" value="Unassembled WGS sequence"/>
</dbReference>
<dbReference type="OrthoDB" id="10369370at2759"/>
<reference evidence="1" key="1">
    <citation type="submission" date="2011-01" db="EMBL/GenBank/DDBJ databases">
        <title>The Genome Sequence of Nematocida parisii strain ERTm3.</title>
        <authorList>
            <consortium name="The Broad Institute Genome Sequencing Platform"/>
            <consortium name="The Broad Institute Genome Sequencing Center for Infectious Disease"/>
            <person name="Cuomo C."/>
            <person name="Troemel E."/>
            <person name="Young S.K."/>
            <person name="Zeng Q."/>
            <person name="Gargeya S."/>
            <person name="Fitzgerald M."/>
            <person name="Haas B."/>
            <person name="Abouelleil A."/>
            <person name="Alvarado L."/>
            <person name="Arachchi H.M."/>
            <person name="Berlin A."/>
            <person name="Chapman S.B."/>
            <person name="Gearin G."/>
            <person name="Goldberg J."/>
            <person name="Griggs A."/>
            <person name="Gujja S."/>
            <person name="Hansen M."/>
            <person name="Heiman D."/>
            <person name="Howarth C."/>
            <person name="Larimer J."/>
            <person name="Lui A."/>
            <person name="MacDonald P.J.P."/>
            <person name="McCowen C."/>
            <person name="Montmayeur A."/>
            <person name="Murphy C."/>
            <person name="Neiman D."/>
            <person name="Pearson M."/>
            <person name="Priest M."/>
            <person name="Roberts A."/>
            <person name="Saif S."/>
            <person name="Shea T."/>
            <person name="Sisk P."/>
            <person name="Stolte C."/>
            <person name="Sykes S."/>
            <person name="Wortman J."/>
            <person name="Nusbaum C."/>
            <person name="Birren B."/>
        </authorList>
    </citation>
    <scope>NUCLEOTIDE SEQUENCE</scope>
    <source>
        <strain evidence="1">ERTm3</strain>
    </source>
</reference>
<dbReference type="HOGENOM" id="CLU_031899_1_0_1"/>
<accession>I3EDN1</accession>